<organism evidence="2 3">
    <name type="scientific">Pristionchus mayeri</name>
    <dbReference type="NCBI Taxonomy" id="1317129"/>
    <lineage>
        <taxon>Eukaryota</taxon>
        <taxon>Metazoa</taxon>
        <taxon>Ecdysozoa</taxon>
        <taxon>Nematoda</taxon>
        <taxon>Chromadorea</taxon>
        <taxon>Rhabditida</taxon>
        <taxon>Rhabditina</taxon>
        <taxon>Diplogasteromorpha</taxon>
        <taxon>Diplogasteroidea</taxon>
        <taxon>Neodiplogasteridae</taxon>
        <taxon>Pristionchus</taxon>
    </lineage>
</organism>
<dbReference type="AlphaFoldDB" id="A0AAN4ZI71"/>
<dbReference type="Proteomes" id="UP001328107">
    <property type="component" value="Unassembled WGS sequence"/>
</dbReference>
<evidence type="ECO:0000256" key="1">
    <source>
        <dbReference type="SAM" id="MobiDB-lite"/>
    </source>
</evidence>
<evidence type="ECO:0000313" key="3">
    <source>
        <dbReference type="Proteomes" id="UP001328107"/>
    </source>
</evidence>
<sequence>EEEERLQWDNERKAFLHHLINEISESIKTAMDWMNECTSRESSVAISETEEGSEDEEWVESQSDSDNEYIESIGEKSYDENEEEKVPGNHKKNGMFTCGVCGECYPTQ</sequence>
<feature type="compositionally biased region" description="Basic and acidic residues" evidence="1">
    <location>
        <begin position="73"/>
        <end position="87"/>
    </location>
</feature>
<feature type="region of interest" description="Disordered" evidence="1">
    <location>
        <begin position="45"/>
        <end position="92"/>
    </location>
</feature>
<feature type="non-terminal residue" evidence="2">
    <location>
        <position position="108"/>
    </location>
</feature>
<reference evidence="3" key="1">
    <citation type="submission" date="2022-10" db="EMBL/GenBank/DDBJ databases">
        <title>Genome assembly of Pristionchus species.</title>
        <authorList>
            <person name="Yoshida K."/>
            <person name="Sommer R.J."/>
        </authorList>
    </citation>
    <scope>NUCLEOTIDE SEQUENCE [LARGE SCALE GENOMIC DNA]</scope>
    <source>
        <strain evidence="3">RS5460</strain>
    </source>
</reference>
<protein>
    <submittedName>
        <fullName evidence="2">Uncharacterized protein</fullName>
    </submittedName>
</protein>
<proteinExistence type="predicted"/>
<feature type="non-terminal residue" evidence="2">
    <location>
        <position position="1"/>
    </location>
</feature>
<dbReference type="EMBL" id="BTRK01000002">
    <property type="protein sequence ID" value="GMR38472.1"/>
    <property type="molecule type" value="Genomic_DNA"/>
</dbReference>
<feature type="compositionally biased region" description="Acidic residues" evidence="1">
    <location>
        <begin position="48"/>
        <end position="69"/>
    </location>
</feature>
<comment type="caution">
    <text evidence="2">The sequence shown here is derived from an EMBL/GenBank/DDBJ whole genome shotgun (WGS) entry which is preliminary data.</text>
</comment>
<accession>A0AAN4ZI71</accession>
<gene>
    <name evidence="2" type="ORF">PMAYCL1PPCAC_08667</name>
</gene>
<name>A0AAN4ZI71_9BILA</name>
<evidence type="ECO:0000313" key="2">
    <source>
        <dbReference type="EMBL" id="GMR38472.1"/>
    </source>
</evidence>
<keyword evidence="3" id="KW-1185">Reference proteome</keyword>